<dbReference type="AlphaFoldDB" id="A0A5N5HTZ9"/>
<proteinExistence type="inferred from homology"/>
<evidence type="ECO:0000313" key="3">
    <source>
        <dbReference type="EMBL" id="KAB2631028.1"/>
    </source>
</evidence>
<reference evidence="3 4" key="3">
    <citation type="submission" date="2019-11" db="EMBL/GenBank/DDBJ databases">
        <title>A de novo genome assembly of a pear dwarfing rootstock.</title>
        <authorList>
            <person name="Wang F."/>
            <person name="Wang J."/>
            <person name="Li S."/>
            <person name="Zhang Y."/>
            <person name="Fang M."/>
            <person name="Ma L."/>
            <person name="Zhao Y."/>
            <person name="Jiang S."/>
        </authorList>
    </citation>
    <scope>NUCLEOTIDE SEQUENCE [LARGE SCALE GENOMIC DNA]</scope>
    <source>
        <strain evidence="3">S2</strain>
        <tissue evidence="3">Leaf</tissue>
    </source>
</reference>
<dbReference type="Proteomes" id="UP000327157">
    <property type="component" value="Chromosome 12"/>
</dbReference>
<dbReference type="SUPFAM" id="SSF48264">
    <property type="entry name" value="Cytochrome P450"/>
    <property type="match status" value="1"/>
</dbReference>
<dbReference type="Gene3D" id="1.10.630.10">
    <property type="entry name" value="Cytochrome P450"/>
    <property type="match status" value="1"/>
</dbReference>
<name>A0A5N5HTZ9_9ROSA</name>
<dbReference type="GO" id="GO:0005506">
    <property type="term" value="F:iron ion binding"/>
    <property type="evidence" value="ECO:0007669"/>
    <property type="project" value="InterPro"/>
</dbReference>
<comment type="caution">
    <text evidence="3">The sequence shown here is derived from an EMBL/GenBank/DDBJ whole genome shotgun (WGS) entry which is preliminary data.</text>
</comment>
<dbReference type="InterPro" id="IPR036396">
    <property type="entry name" value="Cyt_P450_sf"/>
</dbReference>
<accession>A0A5N5HTZ9</accession>
<evidence type="ECO:0000256" key="2">
    <source>
        <dbReference type="SAM" id="Phobius"/>
    </source>
</evidence>
<dbReference type="GO" id="GO:0016705">
    <property type="term" value="F:oxidoreductase activity, acting on paired donors, with incorporation or reduction of molecular oxygen"/>
    <property type="evidence" value="ECO:0007669"/>
    <property type="project" value="InterPro"/>
</dbReference>
<reference evidence="3 4" key="1">
    <citation type="submission" date="2019-09" db="EMBL/GenBank/DDBJ databases">
        <authorList>
            <person name="Ou C."/>
        </authorList>
    </citation>
    <scope>NUCLEOTIDE SEQUENCE [LARGE SCALE GENOMIC DNA]</scope>
    <source>
        <strain evidence="3">S2</strain>
        <tissue evidence="3">Leaf</tissue>
    </source>
</reference>
<evidence type="ECO:0000313" key="4">
    <source>
        <dbReference type="Proteomes" id="UP000327157"/>
    </source>
</evidence>
<dbReference type="EMBL" id="SMOL01000143">
    <property type="protein sequence ID" value="KAB2631028.1"/>
    <property type="molecule type" value="Genomic_DNA"/>
</dbReference>
<reference evidence="4" key="2">
    <citation type="submission" date="2019-10" db="EMBL/GenBank/DDBJ databases">
        <title>A de novo genome assembly of a pear dwarfing rootstock.</title>
        <authorList>
            <person name="Wang F."/>
            <person name="Wang J."/>
            <person name="Li S."/>
            <person name="Zhang Y."/>
            <person name="Fang M."/>
            <person name="Ma L."/>
            <person name="Zhao Y."/>
            <person name="Jiang S."/>
        </authorList>
    </citation>
    <scope>NUCLEOTIDE SEQUENCE [LARGE SCALE GENOMIC DNA]</scope>
</reference>
<comment type="similarity">
    <text evidence="1">Belongs to the cytochrome P450 family.</text>
</comment>
<feature type="transmembrane region" description="Helical" evidence="2">
    <location>
        <begin position="6"/>
        <end position="24"/>
    </location>
</feature>
<dbReference type="PRINTS" id="PR00385">
    <property type="entry name" value="P450"/>
</dbReference>
<protein>
    <submittedName>
        <fullName evidence="3">Cytochrome P450 76A2-like</fullName>
    </submittedName>
</protein>
<gene>
    <name evidence="3" type="ORF">D8674_008547</name>
</gene>
<dbReference type="PRINTS" id="PR00463">
    <property type="entry name" value="EP450I"/>
</dbReference>
<keyword evidence="2" id="KW-1133">Transmembrane helix</keyword>
<dbReference type="PANTHER" id="PTHR47950:SF14">
    <property type="entry name" value="CYTOCHROME P450 76A2-LIKE ISOFORM X1"/>
    <property type="match status" value="1"/>
</dbReference>
<dbReference type="Pfam" id="PF00067">
    <property type="entry name" value="p450"/>
    <property type="match status" value="1"/>
</dbReference>
<keyword evidence="2" id="KW-0472">Membrane</keyword>
<keyword evidence="4" id="KW-1185">Reference proteome</keyword>
<dbReference type="InterPro" id="IPR002401">
    <property type="entry name" value="Cyt_P450_E_grp-I"/>
</dbReference>
<organism evidence="3 4">
    <name type="scientific">Pyrus ussuriensis x Pyrus communis</name>
    <dbReference type="NCBI Taxonomy" id="2448454"/>
    <lineage>
        <taxon>Eukaryota</taxon>
        <taxon>Viridiplantae</taxon>
        <taxon>Streptophyta</taxon>
        <taxon>Embryophyta</taxon>
        <taxon>Tracheophyta</taxon>
        <taxon>Spermatophyta</taxon>
        <taxon>Magnoliopsida</taxon>
        <taxon>eudicotyledons</taxon>
        <taxon>Gunneridae</taxon>
        <taxon>Pentapetalae</taxon>
        <taxon>rosids</taxon>
        <taxon>fabids</taxon>
        <taxon>Rosales</taxon>
        <taxon>Rosaceae</taxon>
        <taxon>Amygdaloideae</taxon>
        <taxon>Maleae</taxon>
        <taxon>Pyrus</taxon>
    </lineage>
</organism>
<evidence type="ECO:0000256" key="1">
    <source>
        <dbReference type="ARBA" id="ARBA00010617"/>
    </source>
</evidence>
<sequence length="435" mass="49856">MDWPWNFLVYSIILSLPALLFLIPRRSSNLGHDRLPPGPPGLPLFRNMHLKHKFGPVIWLRLGARNTMVIQSAKAAANLFKNHDISFAGRTTTEASQVYDYHKGSLALAPYGSHWRVLRRLVTVDMLVNKRINEMAFIRKKFLEKLQLWIEEEASKLKEGHGVHVARFVFLTSFNLLGNLMLSKDLVDPNSKEGLEFFTAMTGMIEWNGHANMADFFPWPWWLDPQGLKRKMKMDLGKALKIAARFVRQRMKDKQLGWISDHDVNIFILEIFLAGSETTSSTIEWALTELLCNPEKLIKAKAELTQVIGPSCRKIEEGDIEKLPYLQGIIRETLRLHPPIPFLIPRKVFVNAYAIGRDPDVWDDETALFKPERRVCAGLPLAHTMLHLTLGMLLHQFDWELGGDVTRGNIEWKDKLGITMRKSEPLLAVPRKCLV</sequence>
<dbReference type="GO" id="GO:0004497">
    <property type="term" value="F:monooxygenase activity"/>
    <property type="evidence" value="ECO:0007669"/>
    <property type="project" value="InterPro"/>
</dbReference>
<dbReference type="PANTHER" id="PTHR47950">
    <property type="entry name" value="CYTOCHROME P450, FAMILY 76, SUBFAMILY C, POLYPEPTIDE 5-RELATED"/>
    <property type="match status" value="1"/>
</dbReference>
<keyword evidence="2" id="KW-0812">Transmembrane</keyword>
<dbReference type="OrthoDB" id="1055148at2759"/>
<dbReference type="InterPro" id="IPR001128">
    <property type="entry name" value="Cyt_P450"/>
</dbReference>
<dbReference type="GO" id="GO:0020037">
    <property type="term" value="F:heme binding"/>
    <property type="evidence" value="ECO:0007669"/>
    <property type="project" value="InterPro"/>
</dbReference>